<dbReference type="OrthoDB" id="37659at2759"/>
<organism evidence="3 4">
    <name type="scientific">Amniculicola lignicola CBS 123094</name>
    <dbReference type="NCBI Taxonomy" id="1392246"/>
    <lineage>
        <taxon>Eukaryota</taxon>
        <taxon>Fungi</taxon>
        <taxon>Dikarya</taxon>
        <taxon>Ascomycota</taxon>
        <taxon>Pezizomycotina</taxon>
        <taxon>Dothideomycetes</taxon>
        <taxon>Pleosporomycetidae</taxon>
        <taxon>Pleosporales</taxon>
        <taxon>Amniculicolaceae</taxon>
        <taxon>Amniculicola</taxon>
    </lineage>
</organism>
<proteinExistence type="inferred from homology"/>
<dbReference type="GO" id="GO:0016491">
    <property type="term" value="F:oxidoreductase activity"/>
    <property type="evidence" value="ECO:0007669"/>
    <property type="project" value="UniProtKB-KW"/>
</dbReference>
<dbReference type="Pfam" id="PF00106">
    <property type="entry name" value="adh_short"/>
    <property type="match status" value="1"/>
</dbReference>
<dbReference type="Gene3D" id="3.40.50.720">
    <property type="entry name" value="NAD(P)-binding Rossmann-like Domain"/>
    <property type="match status" value="1"/>
</dbReference>
<dbReference type="EMBL" id="ML977664">
    <property type="protein sequence ID" value="KAF1994301.1"/>
    <property type="molecule type" value="Genomic_DNA"/>
</dbReference>
<dbReference type="PRINTS" id="PR00081">
    <property type="entry name" value="GDHRDH"/>
</dbReference>
<dbReference type="PANTHER" id="PTHR43180:SF11">
    <property type="entry name" value="NAD(P)-BINDING PROTEIN"/>
    <property type="match status" value="1"/>
</dbReference>
<dbReference type="Proteomes" id="UP000799779">
    <property type="component" value="Unassembled WGS sequence"/>
</dbReference>
<accession>A0A6A5W2A4</accession>
<protein>
    <submittedName>
        <fullName evidence="3">NAD(P)-binding protein</fullName>
    </submittedName>
</protein>
<evidence type="ECO:0000313" key="3">
    <source>
        <dbReference type="EMBL" id="KAF1994301.1"/>
    </source>
</evidence>
<keyword evidence="4" id="KW-1185">Reference proteome</keyword>
<gene>
    <name evidence="3" type="ORF">P154DRAFT_581935</name>
</gene>
<reference evidence="3" key="1">
    <citation type="journal article" date="2020" name="Stud. Mycol.">
        <title>101 Dothideomycetes genomes: a test case for predicting lifestyles and emergence of pathogens.</title>
        <authorList>
            <person name="Haridas S."/>
            <person name="Albert R."/>
            <person name="Binder M."/>
            <person name="Bloem J."/>
            <person name="Labutti K."/>
            <person name="Salamov A."/>
            <person name="Andreopoulos B."/>
            <person name="Baker S."/>
            <person name="Barry K."/>
            <person name="Bills G."/>
            <person name="Bluhm B."/>
            <person name="Cannon C."/>
            <person name="Castanera R."/>
            <person name="Culley D."/>
            <person name="Daum C."/>
            <person name="Ezra D."/>
            <person name="Gonzalez J."/>
            <person name="Henrissat B."/>
            <person name="Kuo A."/>
            <person name="Liang C."/>
            <person name="Lipzen A."/>
            <person name="Lutzoni F."/>
            <person name="Magnuson J."/>
            <person name="Mondo S."/>
            <person name="Nolan M."/>
            <person name="Ohm R."/>
            <person name="Pangilinan J."/>
            <person name="Park H.-J."/>
            <person name="Ramirez L."/>
            <person name="Alfaro M."/>
            <person name="Sun H."/>
            <person name="Tritt A."/>
            <person name="Yoshinaga Y."/>
            <person name="Zwiers L.-H."/>
            <person name="Turgeon B."/>
            <person name="Goodwin S."/>
            <person name="Spatafora J."/>
            <person name="Crous P."/>
            <person name="Grigoriev I."/>
        </authorList>
    </citation>
    <scope>NUCLEOTIDE SEQUENCE</scope>
    <source>
        <strain evidence="3">CBS 123094</strain>
    </source>
</reference>
<keyword evidence="2" id="KW-0560">Oxidoreductase</keyword>
<dbReference type="AlphaFoldDB" id="A0A6A5W2A4"/>
<dbReference type="SUPFAM" id="SSF51735">
    <property type="entry name" value="NAD(P)-binding Rossmann-fold domains"/>
    <property type="match status" value="1"/>
</dbReference>
<evidence type="ECO:0000313" key="4">
    <source>
        <dbReference type="Proteomes" id="UP000799779"/>
    </source>
</evidence>
<sequence length="292" mass="31433">MTSFTISDRDLESIKDQVVVVTGASSGIGLATVKRLLQHGAKVFASDLNPIPESENLKVPFRKTDVASWQEQIGLFKAVKEEYGAVHHVFANAGISPSTLLLEDDVDENGDLLAPSLKTININLIGVMYTVKLGIHYIKQNANGGSIVMTGSGSSFRPFAPTDYTTTKHAVTGLLRSLSLTLHPFIPNVRINAIAPSWTSTGIVPDSIRGIVGPDGIQSADVVARSVTVLMADTKRHGQMIYSDLGNFWELEQGDVGLVAYASKMLGQETSPEQAAVDKLRALQTEMKEKIG</sequence>
<dbReference type="PANTHER" id="PTHR43180">
    <property type="entry name" value="3-OXOACYL-(ACYL-CARRIER-PROTEIN) REDUCTASE (AFU_ORTHOLOGUE AFUA_6G11210)"/>
    <property type="match status" value="1"/>
</dbReference>
<name>A0A6A5W2A4_9PLEO</name>
<evidence type="ECO:0000256" key="1">
    <source>
        <dbReference type="ARBA" id="ARBA00006484"/>
    </source>
</evidence>
<evidence type="ECO:0000256" key="2">
    <source>
        <dbReference type="ARBA" id="ARBA00023002"/>
    </source>
</evidence>
<comment type="similarity">
    <text evidence="1">Belongs to the short-chain dehydrogenases/reductases (SDR) family.</text>
</comment>
<dbReference type="InterPro" id="IPR002347">
    <property type="entry name" value="SDR_fam"/>
</dbReference>
<dbReference type="InterPro" id="IPR036291">
    <property type="entry name" value="NAD(P)-bd_dom_sf"/>
</dbReference>